<evidence type="ECO:0000313" key="1">
    <source>
        <dbReference type="EMBL" id="PVX75589.1"/>
    </source>
</evidence>
<protein>
    <submittedName>
        <fullName evidence="1">Uncharacterized protein</fullName>
    </submittedName>
</protein>
<keyword evidence="2" id="KW-1185">Reference proteome</keyword>
<comment type="caution">
    <text evidence="1">The sequence shown here is derived from an EMBL/GenBank/DDBJ whole genome shotgun (WGS) entry which is preliminary data.</text>
</comment>
<accession>A0ABX5KE08</accession>
<dbReference type="EMBL" id="QEOB01000017">
    <property type="protein sequence ID" value="PVX75589.1"/>
    <property type="molecule type" value="Genomic_DNA"/>
</dbReference>
<feature type="non-terminal residue" evidence="1">
    <location>
        <position position="1"/>
    </location>
</feature>
<dbReference type="RefSeq" id="WP_208949029.1">
    <property type="nucleotide sequence ID" value="NZ_QEOB01000017.1"/>
</dbReference>
<reference evidence="1 2" key="1">
    <citation type="submission" date="2018-05" db="EMBL/GenBank/DDBJ databases">
        <title>Genomic Encyclopedia of Type Strains, Phase IV (KMG-V): Genome sequencing to study the core and pangenomes of soil and plant-associated prokaryotes.</title>
        <authorList>
            <person name="Whitman W."/>
        </authorList>
    </citation>
    <scope>NUCLEOTIDE SEQUENCE [LARGE SCALE GENOMIC DNA]</scope>
    <source>
        <strain evidence="1 2">SCZa-39</strain>
    </source>
</reference>
<proteinExistence type="predicted"/>
<gene>
    <name evidence="1" type="ORF">C7402_1171</name>
</gene>
<organism evidence="1 2">
    <name type="scientific">Paraburkholderia unamae</name>
    <dbReference type="NCBI Taxonomy" id="219649"/>
    <lineage>
        <taxon>Bacteria</taxon>
        <taxon>Pseudomonadati</taxon>
        <taxon>Pseudomonadota</taxon>
        <taxon>Betaproteobacteria</taxon>
        <taxon>Burkholderiales</taxon>
        <taxon>Burkholderiaceae</taxon>
        <taxon>Paraburkholderia</taxon>
    </lineage>
</organism>
<dbReference type="Proteomes" id="UP000245712">
    <property type="component" value="Unassembled WGS sequence"/>
</dbReference>
<evidence type="ECO:0000313" key="2">
    <source>
        <dbReference type="Proteomes" id="UP000245712"/>
    </source>
</evidence>
<sequence>WEETKTNAVIIGAPVTLAAPTPTVAANAAAPEQVGKNALVLTGAQLLEALDFIAPDRATDPEQMEATVAIEFGHGHGGEATYIWCAEYPEEGSFVLDGTSTTVEPAAAQLDERAALTYPEELSDDLREVLGWPNFRCGPVAHVMRDSGDEIKRKAEDEQAHVLHWLVKLVLKHGADWQPHAAEALKEIRSRAASQGAKQ</sequence>
<name>A0ABX5KE08_9BURK</name>